<protein>
    <submittedName>
        <fullName evidence="7">Matrixin</fullName>
    </submittedName>
</protein>
<keyword evidence="1" id="KW-0645">Protease</keyword>
<evidence type="ECO:0000256" key="5">
    <source>
        <dbReference type="SAM" id="MobiDB-lite"/>
    </source>
</evidence>
<evidence type="ECO:0000256" key="3">
    <source>
        <dbReference type="ARBA" id="ARBA00022801"/>
    </source>
</evidence>
<dbReference type="GO" id="GO:0006508">
    <property type="term" value="P:proteolysis"/>
    <property type="evidence" value="ECO:0007669"/>
    <property type="project" value="UniProtKB-KW"/>
</dbReference>
<dbReference type="GO" id="GO:0004222">
    <property type="term" value="F:metalloendopeptidase activity"/>
    <property type="evidence" value="ECO:0007669"/>
    <property type="project" value="InterPro"/>
</dbReference>
<dbReference type="Gene3D" id="3.40.390.10">
    <property type="entry name" value="Collagenase (Catalytic Domain)"/>
    <property type="match status" value="1"/>
</dbReference>
<evidence type="ECO:0000256" key="4">
    <source>
        <dbReference type="ARBA" id="ARBA00022833"/>
    </source>
</evidence>
<evidence type="ECO:0000256" key="2">
    <source>
        <dbReference type="ARBA" id="ARBA00022723"/>
    </source>
</evidence>
<evidence type="ECO:0000256" key="1">
    <source>
        <dbReference type="ARBA" id="ARBA00022670"/>
    </source>
</evidence>
<keyword evidence="3" id="KW-0378">Hydrolase</keyword>
<dbReference type="SUPFAM" id="SSF55486">
    <property type="entry name" value="Metalloproteases ('zincins'), catalytic domain"/>
    <property type="match status" value="1"/>
</dbReference>
<keyword evidence="2" id="KW-0479">Metal-binding</keyword>
<evidence type="ECO:0000259" key="6">
    <source>
        <dbReference type="Pfam" id="PF00413"/>
    </source>
</evidence>
<keyword evidence="4" id="KW-0862">Zinc</keyword>
<dbReference type="AlphaFoldDB" id="A0A542ZKT9"/>
<proteinExistence type="predicted"/>
<sequence length="317" mass="33600">MSRHGDPPPRLRRSPTGRVPQWVKDEAAGLPAPDTRWRASSDPLLALRSPRPVGRFRRACGVLVAAALIAAAALLQRAHPLGLPPDPGNLARPRATAVPANPDAGQIDHPIGTPAHADAHGHLYLFERHQPGSAAPVTYDRCRPIHYVVRTAGEPAGGSAAISNGIRELEETTGLRFVFDGATTEVPSEHRPAYQPARYGDRWAPVLIAWVTPQEVPRFSAHELGDGGSAEYGPAAGTRAYVTGQVRLASAKLAQDGARVMRATVLHELGHLVGLAHVSDPSQLMFPTVRSGLTDFGAGDRAGLAELGSGPCVRLSQ</sequence>
<organism evidence="7 8">
    <name type="scientific">Oryzihumus leptocrescens</name>
    <dbReference type="NCBI Taxonomy" id="297536"/>
    <lineage>
        <taxon>Bacteria</taxon>
        <taxon>Bacillati</taxon>
        <taxon>Actinomycetota</taxon>
        <taxon>Actinomycetes</taxon>
        <taxon>Micrococcales</taxon>
        <taxon>Intrasporangiaceae</taxon>
        <taxon>Oryzihumus</taxon>
    </lineage>
</organism>
<dbReference type="InterPro" id="IPR001818">
    <property type="entry name" value="Pept_M10_metallopeptidase"/>
</dbReference>
<name>A0A542ZKT9_9MICO</name>
<comment type="caution">
    <text evidence="7">The sequence shown here is derived from an EMBL/GenBank/DDBJ whole genome shotgun (WGS) entry which is preliminary data.</text>
</comment>
<evidence type="ECO:0000313" key="7">
    <source>
        <dbReference type="EMBL" id="TQL60964.1"/>
    </source>
</evidence>
<evidence type="ECO:0000313" key="8">
    <source>
        <dbReference type="Proteomes" id="UP000319514"/>
    </source>
</evidence>
<feature type="domain" description="Peptidase M10 metallopeptidase" evidence="6">
    <location>
        <begin position="261"/>
        <end position="290"/>
    </location>
</feature>
<feature type="region of interest" description="Disordered" evidence="5">
    <location>
        <begin position="1"/>
        <end position="38"/>
    </location>
</feature>
<dbReference type="OrthoDB" id="4297752at2"/>
<dbReference type="EMBL" id="VFOQ01000001">
    <property type="protein sequence ID" value="TQL60964.1"/>
    <property type="molecule type" value="Genomic_DNA"/>
</dbReference>
<keyword evidence="8" id="KW-1185">Reference proteome</keyword>
<accession>A0A542ZKT9</accession>
<gene>
    <name evidence="7" type="ORF">FB474_2367</name>
</gene>
<dbReference type="GO" id="GO:0031012">
    <property type="term" value="C:extracellular matrix"/>
    <property type="evidence" value="ECO:0007669"/>
    <property type="project" value="InterPro"/>
</dbReference>
<dbReference type="Pfam" id="PF00413">
    <property type="entry name" value="Peptidase_M10"/>
    <property type="match status" value="1"/>
</dbReference>
<dbReference type="Proteomes" id="UP000319514">
    <property type="component" value="Unassembled WGS sequence"/>
</dbReference>
<dbReference type="GO" id="GO:0008270">
    <property type="term" value="F:zinc ion binding"/>
    <property type="evidence" value="ECO:0007669"/>
    <property type="project" value="InterPro"/>
</dbReference>
<reference evidence="7 8" key="1">
    <citation type="submission" date="2019-06" db="EMBL/GenBank/DDBJ databases">
        <title>Sequencing the genomes of 1000 actinobacteria strains.</title>
        <authorList>
            <person name="Klenk H.-P."/>
        </authorList>
    </citation>
    <scope>NUCLEOTIDE SEQUENCE [LARGE SCALE GENOMIC DNA]</scope>
    <source>
        <strain evidence="7 8">DSM 18082</strain>
    </source>
</reference>
<dbReference type="InterPro" id="IPR024079">
    <property type="entry name" value="MetalloPept_cat_dom_sf"/>
</dbReference>